<protein>
    <submittedName>
        <fullName evidence="3">Uncharacterized protein</fullName>
    </submittedName>
</protein>
<comment type="caution">
    <text evidence="3">The sequence shown here is derived from an EMBL/GenBank/DDBJ whole genome shotgun (WGS) entry which is preliminary data.</text>
</comment>
<keyword evidence="4" id="KW-1185">Reference proteome</keyword>
<gene>
    <name evidence="3" type="ORF">NQ317_013120</name>
</gene>
<feature type="region of interest" description="Disordered" evidence="2">
    <location>
        <begin position="229"/>
        <end position="310"/>
    </location>
</feature>
<evidence type="ECO:0000313" key="3">
    <source>
        <dbReference type="EMBL" id="KAJ8974163.1"/>
    </source>
</evidence>
<feature type="compositionally biased region" description="Basic and acidic residues" evidence="2">
    <location>
        <begin position="258"/>
        <end position="267"/>
    </location>
</feature>
<organism evidence="3 4">
    <name type="scientific">Molorchus minor</name>
    <dbReference type="NCBI Taxonomy" id="1323400"/>
    <lineage>
        <taxon>Eukaryota</taxon>
        <taxon>Metazoa</taxon>
        <taxon>Ecdysozoa</taxon>
        <taxon>Arthropoda</taxon>
        <taxon>Hexapoda</taxon>
        <taxon>Insecta</taxon>
        <taxon>Pterygota</taxon>
        <taxon>Neoptera</taxon>
        <taxon>Endopterygota</taxon>
        <taxon>Coleoptera</taxon>
        <taxon>Polyphaga</taxon>
        <taxon>Cucujiformia</taxon>
        <taxon>Chrysomeloidea</taxon>
        <taxon>Cerambycidae</taxon>
        <taxon>Lamiinae</taxon>
        <taxon>Monochamini</taxon>
        <taxon>Molorchus</taxon>
    </lineage>
</organism>
<reference evidence="3" key="1">
    <citation type="journal article" date="2023" name="Insect Mol. Biol.">
        <title>Genome sequencing provides insights into the evolution of gene families encoding plant cell wall-degrading enzymes in longhorned beetles.</title>
        <authorList>
            <person name="Shin N.R."/>
            <person name="Okamura Y."/>
            <person name="Kirsch R."/>
            <person name="Pauchet Y."/>
        </authorList>
    </citation>
    <scope>NUCLEOTIDE SEQUENCE</scope>
    <source>
        <strain evidence="3">MMC_N1</strain>
    </source>
</reference>
<keyword evidence="1" id="KW-0175">Coiled coil</keyword>
<sequence length="393" mass="44786">MKRAFKNKISGTKKLVRRIVSKSSNASHESVLRNQESAMIEEALTNEITALRDQISNLKAAISTLSGETERKELKRLASSSSALTGEEKTLSDYKMEIMKLKQTLNQTLEANYNLSIKFLRMKNTKTCLKTQLKTMKLEHEKLENDYKTKIENLSAELNDLVNEKLQLPMSPSSKKYLQLVKQNSCVVYENLCLQLEVDNLHSKFEKLTLDRTRSETNSRLRYITHSTELQHPQLEKSSKSHHRIQKDPKRVRIQVEAPEKLEKDPKPSCSKSKSSKDERVLKNIRKETVAGKGKKKTTETRNQKQNNTELRIRKGDTDISNYQLKSDYLCTTRFENKSNSKLALFQVSGMQSVTSGDCVSMTSSGNCGISRSHSSPDLVIHSILRKASNEKT</sequence>
<feature type="coiled-coil region" evidence="1">
    <location>
        <begin position="41"/>
        <end position="164"/>
    </location>
</feature>
<evidence type="ECO:0000256" key="1">
    <source>
        <dbReference type="SAM" id="Coils"/>
    </source>
</evidence>
<feature type="compositionally biased region" description="Basic and acidic residues" evidence="2">
    <location>
        <begin position="275"/>
        <end position="290"/>
    </location>
</feature>
<evidence type="ECO:0000256" key="2">
    <source>
        <dbReference type="SAM" id="MobiDB-lite"/>
    </source>
</evidence>
<accession>A0ABQ9J7U2</accession>
<dbReference type="Proteomes" id="UP001162164">
    <property type="component" value="Unassembled WGS sequence"/>
</dbReference>
<evidence type="ECO:0000313" key="4">
    <source>
        <dbReference type="Proteomes" id="UP001162164"/>
    </source>
</evidence>
<name>A0ABQ9J7U2_9CUCU</name>
<dbReference type="EMBL" id="JAPWTJ010001040">
    <property type="protein sequence ID" value="KAJ8974163.1"/>
    <property type="molecule type" value="Genomic_DNA"/>
</dbReference>
<proteinExistence type="predicted"/>